<evidence type="ECO:0000313" key="1">
    <source>
        <dbReference type="EMBL" id="JAH89320.1"/>
    </source>
</evidence>
<name>A0A0E9WIE0_ANGAN</name>
<protein>
    <submittedName>
        <fullName evidence="1">Uncharacterized protein</fullName>
    </submittedName>
</protein>
<sequence>MVVSVTSKRTESNLFVTCPMVYHSIFLSSNYRTVSFLRSLISYVHPSGVSTRFTVHF</sequence>
<reference evidence="1" key="1">
    <citation type="submission" date="2014-11" db="EMBL/GenBank/DDBJ databases">
        <authorList>
            <person name="Amaro Gonzalez C."/>
        </authorList>
    </citation>
    <scope>NUCLEOTIDE SEQUENCE</scope>
</reference>
<dbReference type="AlphaFoldDB" id="A0A0E9WIE0"/>
<reference evidence="1" key="2">
    <citation type="journal article" date="2015" name="Fish Shellfish Immunol.">
        <title>Early steps in the European eel (Anguilla anguilla)-Vibrio vulnificus interaction in the gills: Role of the RtxA13 toxin.</title>
        <authorList>
            <person name="Callol A."/>
            <person name="Pajuelo D."/>
            <person name="Ebbesson L."/>
            <person name="Teles M."/>
            <person name="MacKenzie S."/>
            <person name="Amaro C."/>
        </authorList>
    </citation>
    <scope>NUCLEOTIDE SEQUENCE</scope>
</reference>
<organism evidence="1">
    <name type="scientific">Anguilla anguilla</name>
    <name type="common">European freshwater eel</name>
    <name type="synonym">Muraena anguilla</name>
    <dbReference type="NCBI Taxonomy" id="7936"/>
    <lineage>
        <taxon>Eukaryota</taxon>
        <taxon>Metazoa</taxon>
        <taxon>Chordata</taxon>
        <taxon>Craniata</taxon>
        <taxon>Vertebrata</taxon>
        <taxon>Euteleostomi</taxon>
        <taxon>Actinopterygii</taxon>
        <taxon>Neopterygii</taxon>
        <taxon>Teleostei</taxon>
        <taxon>Anguilliformes</taxon>
        <taxon>Anguillidae</taxon>
        <taxon>Anguilla</taxon>
    </lineage>
</organism>
<dbReference type="EMBL" id="GBXM01019257">
    <property type="protein sequence ID" value="JAH89320.1"/>
    <property type="molecule type" value="Transcribed_RNA"/>
</dbReference>
<accession>A0A0E9WIE0</accession>
<proteinExistence type="predicted"/>